<evidence type="ECO:0000313" key="3">
    <source>
        <dbReference type="Proteomes" id="UP001501011"/>
    </source>
</evidence>
<feature type="transmembrane region" description="Helical" evidence="1">
    <location>
        <begin position="70"/>
        <end position="92"/>
    </location>
</feature>
<gene>
    <name evidence="2" type="ORF">GCM10023151_19380</name>
</gene>
<accession>A0ABP8INZ1</accession>
<evidence type="ECO:0000256" key="1">
    <source>
        <dbReference type="SAM" id="Phobius"/>
    </source>
</evidence>
<keyword evidence="1" id="KW-1133">Transmembrane helix</keyword>
<organism evidence="2 3">
    <name type="scientific">Kangiella marina</name>
    <dbReference type="NCBI Taxonomy" id="1079178"/>
    <lineage>
        <taxon>Bacteria</taxon>
        <taxon>Pseudomonadati</taxon>
        <taxon>Pseudomonadota</taxon>
        <taxon>Gammaproteobacteria</taxon>
        <taxon>Kangiellales</taxon>
        <taxon>Kangiellaceae</taxon>
        <taxon>Kangiella</taxon>
    </lineage>
</organism>
<sequence>MAFIAETIVWLFALGLILFEIIVLVDKSKAISFLNAFVKTPWHHFLEQTLRLIVGGAIVVHAPHMAFSEFFGIFGWVIIITSLMLVGLPWRWHHNFAKKIIPTIIKLIHFYGILCLALGIFIIYCLI</sequence>
<keyword evidence="3" id="KW-1185">Reference proteome</keyword>
<name>A0ABP8INZ1_9GAMM</name>
<dbReference type="RefSeq" id="WP_345293023.1">
    <property type="nucleotide sequence ID" value="NZ_BAABFV010000002.1"/>
</dbReference>
<dbReference type="Proteomes" id="UP001501011">
    <property type="component" value="Unassembled WGS sequence"/>
</dbReference>
<reference evidence="3" key="1">
    <citation type="journal article" date="2019" name="Int. J. Syst. Evol. Microbiol.">
        <title>The Global Catalogue of Microorganisms (GCM) 10K type strain sequencing project: providing services to taxonomists for standard genome sequencing and annotation.</title>
        <authorList>
            <consortium name="The Broad Institute Genomics Platform"/>
            <consortium name="The Broad Institute Genome Sequencing Center for Infectious Disease"/>
            <person name="Wu L."/>
            <person name="Ma J."/>
        </authorList>
    </citation>
    <scope>NUCLEOTIDE SEQUENCE [LARGE SCALE GENOMIC DNA]</scope>
    <source>
        <strain evidence="3">JCM 17728</strain>
    </source>
</reference>
<dbReference type="EMBL" id="BAABFV010000002">
    <property type="protein sequence ID" value="GAA4363835.1"/>
    <property type="molecule type" value="Genomic_DNA"/>
</dbReference>
<comment type="caution">
    <text evidence="2">The sequence shown here is derived from an EMBL/GenBank/DDBJ whole genome shotgun (WGS) entry which is preliminary data.</text>
</comment>
<protein>
    <submittedName>
        <fullName evidence="2">Uncharacterized protein</fullName>
    </submittedName>
</protein>
<feature type="transmembrane region" description="Helical" evidence="1">
    <location>
        <begin position="7"/>
        <end position="25"/>
    </location>
</feature>
<feature type="transmembrane region" description="Helical" evidence="1">
    <location>
        <begin position="104"/>
        <end position="126"/>
    </location>
</feature>
<evidence type="ECO:0000313" key="2">
    <source>
        <dbReference type="EMBL" id="GAA4363835.1"/>
    </source>
</evidence>
<proteinExistence type="predicted"/>
<keyword evidence="1" id="KW-0812">Transmembrane</keyword>
<keyword evidence="1" id="KW-0472">Membrane</keyword>